<dbReference type="Proteomes" id="UP001620626">
    <property type="component" value="Unassembled WGS sequence"/>
</dbReference>
<evidence type="ECO:0000256" key="1">
    <source>
        <dbReference type="SAM" id="MobiDB-lite"/>
    </source>
</evidence>
<feature type="compositionally biased region" description="Basic and acidic residues" evidence="1">
    <location>
        <begin position="174"/>
        <end position="184"/>
    </location>
</feature>
<proteinExistence type="predicted"/>
<dbReference type="EMBL" id="JBICBT010001324">
    <property type="protein sequence ID" value="KAL3073137.1"/>
    <property type="molecule type" value="Genomic_DNA"/>
</dbReference>
<gene>
    <name evidence="2" type="ORF">niasHT_035413</name>
</gene>
<comment type="caution">
    <text evidence="2">The sequence shown here is derived from an EMBL/GenBank/DDBJ whole genome shotgun (WGS) entry which is preliminary data.</text>
</comment>
<dbReference type="InterPro" id="IPR036128">
    <property type="entry name" value="Plus3-like_sf"/>
</dbReference>
<name>A0ABD2I293_9BILA</name>
<keyword evidence="3" id="KW-1185">Reference proteome</keyword>
<feature type="compositionally biased region" description="Basic and acidic residues" evidence="1">
    <location>
        <begin position="152"/>
        <end position="162"/>
    </location>
</feature>
<organism evidence="2 3">
    <name type="scientific">Heterodera trifolii</name>
    <dbReference type="NCBI Taxonomy" id="157864"/>
    <lineage>
        <taxon>Eukaryota</taxon>
        <taxon>Metazoa</taxon>
        <taxon>Ecdysozoa</taxon>
        <taxon>Nematoda</taxon>
        <taxon>Chromadorea</taxon>
        <taxon>Rhabditida</taxon>
        <taxon>Tylenchina</taxon>
        <taxon>Tylenchomorpha</taxon>
        <taxon>Tylenchoidea</taxon>
        <taxon>Heteroderidae</taxon>
        <taxon>Heteroderinae</taxon>
        <taxon>Heterodera</taxon>
    </lineage>
</organism>
<dbReference type="SUPFAM" id="SSF159042">
    <property type="entry name" value="Plus3-like"/>
    <property type="match status" value="1"/>
</dbReference>
<sequence>METRHSLWKLPKLESLEKCTIEKNEVNSDEQQLLIRRNACDQRAFRKIVIPFSQIRYLRNFPISRELLAGCLVACKMKGTETVIVDEIELLNHKSISFKHSSSVHYFVDDLDDTQLTNETYESWIKDMAKWDEPLSVFDEFEKRREKVYEERREKMKVCSEQKRKRKADEENEEEKRQNERNGDNRNGQNGQRHDGTDKRQTNDDAGEEPPLDALVHSAQMLKKAIFPFLEMKYLAQKGVEATHPLMVGCLTVCKLNDNPNKVIVDEVYLIDRLQIFFKQSPTKPYRHMHLGYQKVTEEIFSNWIDDLVKRDVRLPLYQPYKDRRKAICQLMINNGGKWPTDAPKQRKISRQPPPTFVQTFGADILSCMVNPWHLVHLQLLGPKAFEKVAIGLYVRCWVRGLYSVERIERVSWDANPAYEIYGRQMHVLLHFYGPNQMPPSPISVVQFPSTEIDRLVVEQQRKCRTFVPPSGNHIKRKSEELQNALYKIHY</sequence>
<feature type="region of interest" description="Disordered" evidence="1">
    <location>
        <begin position="152"/>
        <end position="211"/>
    </location>
</feature>
<protein>
    <submittedName>
        <fullName evidence="2">Uncharacterized protein</fullName>
    </submittedName>
</protein>
<dbReference type="AlphaFoldDB" id="A0ABD2I293"/>
<evidence type="ECO:0000313" key="2">
    <source>
        <dbReference type="EMBL" id="KAL3073137.1"/>
    </source>
</evidence>
<accession>A0ABD2I293</accession>
<evidence type="ECO:0000313" key="3">
    <source>
        <dbReference type="Proteomes" id="UP001620626"/>
    </source>
</evidence>
<feature type="compositionally biased region" description="Basic and acidic residues" evidence="1">
    <location>
        <begin position="192"/>
        <end position="203"/>
    </location>
</feature>
<reference evidence="2 3" key="1">
    <citation type="submission" date="2024-10" db="EMBL/GenBank/DDBJ databases">
        <authorList>
            <person name="Kim D."/>
        </authorList>
    </citation>
    <scope>NUCLEOTIDE SEQUENCE [LARGE SCALE GENOMIC DNA]</scope>
    <source>
        <strain evidence="2">BH-2024</strain>
    </source>
</reference>